<dbReference type="Proteomes" id="UP000030641">
    <property type="component" value="Unassembled WGS sequence"/>
</dbReference>
<feature type="region of interest" description="Disordered" evidence="1">
    <location>
        <begin position="167"/>
        <end position="188"/>
    </location>
</feature>
<dbReference type="GeneID" id="25364967"/>
<sequence>MQPWTNFLIVIVTIFAACESASSATAISSDTATYVAPLIETCPVGTSTCGKIKDKYLVMLREGCEPSSHLPYISRTLHVDDPAKEWRMKWHGDGVYSVHEASADSIDLLRRDPGVEEIEEGYWIRMDEVDRCRDPAYSEEERRQCYDASSVDSRETVVYLKDEWRASAGTSEDDKSETSTFRGEKKEL</sequence>
<dbReference type="HOGENOM" id="CLU_1440786_0_0_1"/>
<evidence type="ECO:0000313" key="4">
    <source>
        <dbReference type="Proteomes" id="UP000030641"/>
    </source>
</evidence>
<evidence type="ECO:0000313" key="3">
    <source>
        <dbReference type="EMBL" id="KEQ90411.1"/>
    </source>
</evidence>
<organism evidence="3 4">
    <name type="scientific">Aureobasidium subglaciale (strain EXF-2481)</name>
    <name type="common">Aureobasidium pullulans var. subglaciale</name>
    <dbReference type="NCBI Taxonomy" id="1043005"/>
    <lineage>
        <taxon>Eukaryota</taxon>
        <taxon>Fungi</taxon>
        <taxon>Dikarya</taxon>
        <taxon>Ascomycota</taxon>
        <taxon>Pezizomycotina</taxon>
        <taxon>Dothideomycetes</taxon>
        <taxon>Dothideomycetidae</taxon>
        <taxon>Dothideales</taxon>
        <taxon>Saccotheciaceae</taxon>
        <taxon>Aureobasidium</taxon>
    </lineage>
</organism>
<proteinExistence type="predicted"/>
<protein>
    <submittedName>
        <fullName evidence="3">Uncharacterized protein</fullName>
    </submittedName>
</protein>
<dbReference type="RefSeq" id="XP_013338902.1">
    <property type="nucleotide sequence ID" value="XM_013483448.1"/>
</dbReference>
<dbReference type="OrthoDB" id="3899402at2759"/>
<feature type="compositionally biased region" description="Basic and acidic residues" evidence="1">
    <location>
        <begin position="172"/>
        <end position="188"/>
    </location>
</feature>
<evidence type="ECO:0000256" key="1">
    <source>
        <dbReference type="SAM" id="MobiDB-lite"/>
    </source>
</evidence>
<keyword evidence="4" id="KW-1185">Reference proteome</keyword>
<feature type="chain" id="PRO_5001703561" evidence="2">
    <location>
        <begin position="24"/>
        <end position="188"/>
    </location>
</feature>
<dbReference type="EMBL" id="KL584791">
    <property type="protein sequence ID" value="KEQ90411.1"/>
    <property type="molecule type" value="Genomic_DNA"/>
</dbReference>
<dbReference type="AlphaFoldDB" id="A0A074YU87"/>
<evidence type="ECO:0000256" key="2">
    <source>
        <dbReference type="SAM" id="SignalP"/>
    </source>
</evidence>
<dbReference type="InParanoid" id="A0A074YU87"/>
<accession>A0A074YU87</accession>
<reference evidence="3 4" key="1">
    <citation type="journal article" date="2014" name="BMC Genomics">
        <title>Genome sequencing of four Aureobasidium pullulans varieties: biotechnological potential, stress tolerance, and description of new species.</title>
        <authorList>
            <person name="Gostin Ar C."/>
            <person name="Ohm R.A."/>
            <person name="Kogej T."/>
            <person name="Sonjak S."/>
            <person name="Turk M."/>
            <person name="Zajc J."/>
            <person name="Zalar P."/>
            <person name="Grube M."/>
            <person name="Sun H."/>
            <person name="Han J."/>
            <person name="Sharma A."/>
            <person name="Chiniquy J."/>
            <person name="Ngan C.Y."/>
            <person name="Lipzen A."/>
            <person name="Barry K."/>
            <person name="Grigoriev I.V."/>
            <person name="Gunde-Cimerman N."/>
        </authorList>
    </citation>
    <scope>NUCLEOTIDE SEQUENCE [LARGE SCALE GENOMIC DNA]</scope>
    <source>
        <strain evidence="3 4">EXF-2481</strain>
    </source>
</reference>
<keyword evidence="2" id="KW-0732">Signal</keyword>
<feature type="signal peptide" evidence="2">
    <location>
        <begin position="1"/>
        <end position="23"/>
    </location>
</feature>
<dbReference type="STRING" id="1043005.A0A074YU87"/>
<name>A0A074YU87_AURSE</name>
<gene>
    <name evidence="3" type="ORF">AUEXF2481DRAFT_33951</name>
</gene>